<evidence type="ECO:0000259" key="2">
    <source>
        <dbReference type="PROSITE" id="PS50174"/>
    </source>
</evidence>
<dbReference type="RefSeq" id="XP_065653643.1">
    <property type="nucleotide sequence ID" value="XM_065797571.1"/>
</dbReference>
<evidence type="ECO:0000313" key="4">
    <source>
        <dbReference type="RefSeq" id="XP_065653643.1"/>
    </source>
</evidence>
<evidence type="ECO:0000256" key="1">
    <source>
        <dbReference type="SAM" id="MobiDB-lite"/>
    </source>
</evidence>
<keyword evidence="3" id="KW-1185">Reference proteome</keyword>
<dbReference type="SMART" id="SM00443">
    <property type="entry name" value="G_patch"/>
    <property type="match status" value="1"/>
</dbReference>
<feature type="compositionally biased region" description="Basic and acidic residues" evidence="1">
    <location>
        <begin position="7"/>
        <end position="21"/>
    </location>
</feature>
<evidence type="ECO:0000313" key="3">
    <source>
        <dbReference type="Proteomes" id="UP001652625"/>
    </source>
</evidence>
<feature type="compositionally biased region" description="Basic residues" evidence="1">
    <location>
        <begin position="416"/>
        <end position="425"/>
    </location>
</feature>
<dbReference type="PROSITE" id="PS50174">
    <property type="entry name" value="G_PATCH"/>
    <property type="match status" value="1"/>
</dbReference>
<feature type="compositionally biased region" description="Basic and acidic residues" evidence="1">
    <location>
        <begin position="251"/>
        <end position="260"/>
    </location>
</feature>
<proteinExistence type="predicted"/>
<dbReference type="PANTHER" id="PTHR23149:SF27">
    <property type="entry name" value="PIN2_TERF1-INTERACTING TELOMERASE INHIBITOR 1"/>
    <property type="match status" value="1"/>
</dbReference>
<dbReference type="InterPro" id="IPR000467">
    <property type="entry name" value="G_patch_dom"/>
</dbReference>
<dbReference type="InterPro" id="IPR050656">
    <property type="entry name" value="PINX1"/>
</dbReference>
<feature type="region of interest" description="Disordered" evidence="1">
    <location>
        <begin position="1"/>
        <end position="21"/>
    </location>
</feature>
<name>A0ABM4BWP0_HYDVU</name>
<dbReference type="Pfam" id="PF01585">
    <property type="entry name" value="G-patch"/>
    <property type="match status" value="1"/>
</dbReference>
<accession>A0ABM4BWP0</accession>
<dbReference type="PANTHER" id="PTHR23149">
    <property type="entry name" value="G PATCH DOMAIN CONTAINING PROTEIN"/>
    <property type="match status" value="1"/>
</dbReference>
<dbReference type="GeneID" id="136080645"/>
<organism evidence="3 4">
    <name type="scientific">Hydra vulgaris</name>
    <name type="common">Hydra</name>
    <name type="synonym">Hydra attenuata</name>
    <dbReference type="NCBI Taxonomy" id="6087"/>
    <lineage>
        <taxon>Eukaryota</taxon>
        <taxon>Metazoa</taxon>
        <taxon>Cnidaria</taxon>
        <taxon>Hydrozoa</taxon>
        <taxon>Hydroidolina</taxon>
        <taxon>Anthoathecata</taxon>
        <taxon>Aplanulata</taxon>
        <taxon>Hydridae</taxon>
        <taxon>Hydra</taxon>
    </lineage>
</organism>
<feature type="domain" description="G-patch" evidence="2">
    <location>
        <begin position="26"/>
        <end position="72"/>
    </location>
</feature>
<feature type="region of interest" description="Disordered" evidence="1">
    <location>
        <begin position="208"/>
        <end position="260"/>
    </location>
</feature>
<sequence>MSMLAEVKSKQKWSDDPRNTRWANDKTKFGYTMLTKMGWSEGKGLGQNLSGEATHIKVKKRINNSGIGLKKPSDDEWISQQDDFNALLIQLNQGVNCNGVANIKSLEDRVRASKKKILYTKFVKSKDLSNASSQDLAAIFGTRSKSAPVTPQISEDDSDAASVVSCPVADSNNEHGITTLHTGISIHDYFAMKMASIKQKNISNVKEPAMSPAKNVPVNENHKKNKKQKNRDEDEQDEKKKKTKKKKKCRDKSDDEKLSVESKDSNVILNTNIVTEMIKNKRKLLEKENDSVFMKFDLNRSDVSEIKCDVKKTSKKKAHNDGKGNDPKIIECDAKLSKDKKRKRHYEEPIVIESSDIEPTDIEFYDGKGNSPKIIECDAKLSKDKKRKRHYEEPIIIESSDIEPTDIEFTDTDKKNSKKKKKKSKKVEMKE</sequence>
<feature type="region of interest" description="Disordered" evidence="1">
    <location>
        <begin position="402"/>
        <end position="431"/>
    </location>
</feature>
<dbReference type="Proteomes" id="UP001652625">
    <property type="component" value="Chromosome 05"/>
</dbReference>
<gene>
    <name evidence="4" type="primary">LOC136080645</name>
</gene>
<feature type="compositionally biased region" description="Basic residues" evidence="1">
    <location>
        <begin position="241"/>
        <end position="250"/>
    </location>
</feature>
<protein>
    <submittedName>
        <fullName evidence="4">PIN2/TERF1-interacting telomerase inhibitor 1-like</fullName>
    </submittedName>
</protein>
<reference evidence="4" key="1">
    <citation type="submission" date="2025-08" db="UniProtKB">
        <authorList>
            <consortium name="RefSeq"/>
        </authorList>
    </citation>
    <scope>IDENTIFICATION</scope>
</reference>